<evidence type="ECO:0000256" key="2">
    <source>
        <dbReference type="ARBA" id="ARBA00022827"/>
    </source>
</evidence>
<accession>A0A136PXE8</accession>
<dbReference type="Proteomes" id="UP000070620">
    <property type="component" value="Unassembled WGS sequence"/>
</dbReference>
<keyword evidence="2" id="KW-0274">FAD</keyword>
<dbReference type="PANTHER" id="PTHR11748">
    <property type="entry name" value="D-LACTATE DEHYDROGENASE"/>
    <property type="match status" value="1"/>
</dbReference>
<dbReference type="Gene3D" id="3.30.465.10">
    <property type="match status" value="1"/>
</dbReference>
<evidence type="ECO:0000313" key="6">
    <source>
        <dbReference type="Proteomes" id="UP000070620"/>
    </source>
</evidence>
<dbReference type="InterPro" id="IPR006094">
    <property type="entry name" value="Oxid_FAD_bind_N"/>
</dbReference>
<dbReference type="GO" id="GO:0003824">
    <property type="term" value="F:catalytic activity"/>
    <property type="evidence" value="ECO:0007669"/>
    <property type="project" value="InterPro"/>
</dbReference>
<reference evidence="5 6" key="1">
    <citation type="submission" date="2016-01" db="EMBL/GenBank/DDBJ databases">
        <title>Whole genome sequence and analysis of Micromonospora rosaria DSM 803, which can produce antibacterial substance rosamicin.</title>
        <authorList>
            <person name="Yang H."/>
            <person name="He X."/>
            <person name="Zhu D."/>
        </authorList>
    </citation>
    <scope>NUCLEOTIDE SEQUENCE [LARGE SCALE GENOMIC DNA]</scope>
    <source>
        <strain evidence="5 6">DSM 803</strain>
    </source>
</reference>
<feature type="domain" description="FAD-binding PCMH-type" evidence="4">
    <location>
        <begin position="39"/>
        <end position="217"/>
    </location>
</feature>
<dbReference type="AlphaFoldDB" id="A0A136PXE8"/>
<comment type="caution">
    <text evidence="5">The sequence shown here is derived from an EMBL/GenBank/DDBJ whole genome shotgun (WGS) entry which is preliminary data.</text>
</comment>
<feature type="compositionally biased region" description="Basic and acidic residues" evidence="3">
    <location>
        <begin position="432"/>
        <end position="441"/>
    </location>
</feature>
<dbReference type="InterPro" id="IPR036318">
    <property type="entry name" value="FAD-bd_PCMH-like_sf"/>
</dbReference>
<dbReference type="EMBL" id="LRQV01000012">
    <property type="protein sequence ID" value="KXK62866.1"/>
    <property type="molecule type" value="Genomic_DNA"/>
</dbReference>
<dbReference type="Pfam" id="PF01565">
    <property type="entry name" value="FAD_binding_4"/>
    <property type="match status" value="1"/>
</dbReference>
<dbReference type="OrthoDB" id="9811557at2"/>
<dbReference type="GO" id="GO:0071949">
    <property type="term" value="F:FAD binding"/>
    <property type="evidence" value="ECO:0007669"/>
    <property type="project" value="InterPro"/>
</dbReference>
<organism evidence="5 6">
    <name type="scientific">Micromonospora rosaria</name>
    <dbReference type="NCBI Taxonomy" id="47874"/>
    <lineage>
        <taxon>Bacteria</taxon>
        <taxon>Bacillati</taxon>
        <taxon>Actinomycetota</taxon>
        <taxon>Actinomycetes</taxon>
        <taxon>Micromonosporales</taxon>
        <taxon>Micromonosporaceae</taxon>
        <taxon>Micromonospora</taxon>
    </lineage>
</organism>
<evidence type="ECO:0000259" key="4">
    <source>
        <dbReference type="PROSITE" id="PS51387"/>
    </source>
</evidence>
<dbReference type="InterPro" id="IPR016166">
    <property type="entry name" value="FAD-bd_PCMH"/>
</dbReference>
<dbReference type="SUPFAM" id="SSF56176">
    <property type="entry name" value="FAD-binding/transporter-associated domain-like"/>
    <property type="match status" value="1"/>
</dbReference>
<sequence>MVGARSSSMGRPGASDITRRLAEICGSSFARLAGPADEVAGRPARWVAVPGDAQAAGHVLRLAADHELAVVPRGAGTKIDWGAAPDRVDIVLDTGRLAGFGHRPDDAPEVEVGAGTPMRAVQARLGRGGQWLPLDPPSPGATLGGVIAANEPGPLRHRHGGPASHLVRLRYLDADGELATVPVDGAAAAGVDPVRLLCGSQGGLGLLVAATLRVQAVPACRYWVTCPVRHPAEARDLVQVVTTADVDPAAIEADLPAAPALSPFVHPAHPSVAGRGVWTGSLVVLLEGDPADVAERARQLTALLGPTASGAFQPPPWWGRYPFGPGDVALRIEAPPDHLHSPLYVLQDVARAVYPEASGVPVPARGSLAAGVLYAALAGPLAAGERVTRIVDSLRQTLQPRGGRCVVVAAPPQVRAAVDFRAGVPVPAGLPEAKERVDPHRRLAPGRLPGGL</sequence>
<dbReference type="PANTHER" id="PTHR11748:SF103">
    <property type="entry name" value="GLYCOLATE OXIDASE SUBUNIT GLCE"/>
    <property type="match status" value="1"/>
</dbReference>
<keyword evidence="1" id="KW-0285">Flavoprotein</keyword>
<dbReference type="PROSITE" id="PS51387">
    <property type="entry name" value="FAD_PCMH"/>
    <property type="match status" value="1"/>
</dbReference>
<name>A0A136PXE8_9ACTN</name>
<feature type="region of interest" description="Disordered" evidence="3">
    <location>
        <begin position="430"/>
        <end position="452"/>
    </location>
</feature>
<keyword evidence="6" id="KW-1185">Reference proteome</keyword>
<dbReference type="SUPFAM" id="SSF55103">
    <property type="entry name" value="FAD-linked oxidases, C-terminal domain"/>
    <property type="match status" value="1"/>
</dbReference>
<gene>
    <name evidence="5" type="ORF">AWW66_05900</name>
</gene>
<dbReference type="InterPro" id="IPR016169">
    <property type="entry name" value="FAD-bd_PCMH_sub2"/>
</dbReference>
<protein>
    <submittedName>
        <fullName evidence="5">FAD-linked oxidase</fullName>
    </submittedName>
</protein>
<proteinExistence type="predicted"/>
<evidence type="ECO:0000256" key="3">
    <source>
        <dbReference type="SAM" id="MobiDB-lite"/>
    </source>
</evidence>
<dbReference type="InterPro" id="IPR016164">
    <property type="entry name" value="FAD-linked_Oxase-like_C"/>
</dbReference>
<evidence type="ECO:0000313" key="5">
    <source>
        <dbReference type="EMBL" id="KXK62866.1"/>
    </source>
</evidence>
<evidence type="ECO:0000256" key="1">
    <source>
        <dbReference type="ARBA" id="ARBA00022630"/>
    </source>
</evidence>